<evidence type="ECO:0000256" key="3">
    <source>
        <dbReference type="ARBA" id="ARBA00022722"/>
    </source>
</evidence>
<keyword evidence="6" id="KW-0695">RNA-directed DNA polymerase</keyword>
<dbReference type="InterPro" id="IPR036397">
    <property type="entry name" value="RNaseH_sf"/>
</dbReference>
<dbReference type="Pfam" id="PF17917">
    <property type="entry name" value="RT_RNaseH"/>
    <property type="match status" value="1"/>
</dbReference>
<dbReference type="Gene3D" id="3.30.160.20">
    <property type="match status" value="2"/>
</dbReference>
<dbReference type="GO" id="GO:0003964">
    <property type="term" value="F:RNA-directed DNA polymerase activity"/>
    <property type="evidence" value="ECO:0007669"/>
    <property type="project" value="UniProtKB-KW"/>
</dbReference>
<dbReference type="InterPro" id="IPR041373">
    <property type="entry name" value="RT_RNaseH"/>
</dbReference>
<keyword evidence="2" id="KW-0548">Nucleotidyltransferase</keyword>
<protein>
    <recommendedName>
        <fullName evidence="7">Reverse transcriptase RNase H-like domain-containing protein</fullName>
    </recommendedName>
</protein>
<dbReference type="EnsemblMetazoa" id="BGLB038428-RB">
    <property type="protein sequence ID" value="BGLB038428-PB"/>
    <property type="gene ID" value="BGLB038428"/>
</dbReference>
<accession>A0A2C9M4K1</accession>
<evidence type="ECO:0000259" key="7">
    <source>
        <dbReference type="Pfam" id="PF17917"/>
    </source>
</evidence>
<keyword evidence="4" id="KW-0255">Endonuclease</keyword>
<evidence type="ECO:0000256" key="4">
    <source>
        <dbReference type="ARBA" id="ARBA00022759"/>
    </source>
</evidence>
<sequence length="674" mass="77221">MCNDKMLQQMRKVKVVIIRNNFQENLKSVCAVTTFSFHFVKKENLQIQIISKRKKSTKTDLNIMASTSEKSSVLDRGIKPLNSKNSKNFECDNNPRIFGKIYPSKLLSVLIHRTVLNLKENLILPQEENSVQKRQCDSSLVKKNVIHQSTLSQKQHFHLKFLMKYQHPPDKEALKLLGEFPNPVKLFIDVVKPFVEGDPTLQPSLIVTSCLKSTYWKAQLIFNFENKITVTGIHHSKTQAIKRAFLLMCSWLKEIGLIYKTDTNQWCPVSCSKVVLMLETLSEYGSACLGKSKGHGFKIILEQIKTKGENTESFQSADINFSQETDCNVVSEDSKSLRKQFCASFSDHSSGLILSRDICNFLQCIDEDRNEKSDFLIEVVKSLLKTDRTYWAQGTDWKLQNRAFWTCSVHVGWPFPFTVIASALSLPTSQLMGYMLTCMKLKKMRLLTPDNHGVNKEGIGGLVIRDTQMQWILQTSNVQNQDVMTKFNADITLYCDASRNGFGAYLIRGSGKHVNWLSEKWFHYSTEKNYEMPECSLALSTTLGELYCVVVAICSWKRKLRGRRILCYCDNKTVVCFVNTLATNLTVVPEYTSSSSSFDQLVQILQQTCINHNIKLQMSWINREDNWLADKLSRQDFESFLAHVPQAAPNKSKSIKIQIKDQILLWEAKDQYNS</sequence>
<evidence type="ECO:0000313" key="9">
    <source>
        <dbReference type="Proteomes" id="UP000076420"/>
    </source>
</evidence>
<dbReference type="AlphaFoldDB" id="A0A2C9M4K1"/>
<keyword evidence="1" id="KW-0808">Transferase</keyword>
<evidence type="ECO:0000256" key="2">
    <source>
        <dbReference type="ARBA" id="ARBA00022695"/>
    </source>
</evidence>
<dbReference type="EnsemblMetazoa" id="BGLB038428-RE">
    <property type="protein sequence ID" value="BGLB038428-PE"/>
    <property type="gene ID" value="BGLB038428"/>
</dbReference>
<dbReference type="PANTHER" id="PTHR33050">
    <property type="entry name" value="REVERSE TRANSCRIPTASE DOMAIN-CONTAINING PROTEIN"/>
    <property type="match status" value="1"/>
</dbReference>
<dbReference type="KEGG" id="bgt:106066163"/>
<evidence type="ECO:0000313" key="8">
    <source>
        <dbReference type="EnsemblMetazoa" id="BGLB038428-PB"/>
    </source>
</evidence>
<reference evidence="8" key="2">
    <citation type="submission" date="2013-03" db="EMBL/GenBank/DDBJ databases">
        <title>Sequence assembly of the Biomphalaria glabrata genome version 4.3.</title>
        <authorList>
            <person name="Warren W."/>
            <person name="Wilson R.K."/>
            <person name="Hillier L.W."/>
            <person name="Minx P."/>
        </authorList>
    </citation>
    <scope>NUCLEOTIDE SEQUENCE</scope>
    <source>
        <strain evidence="8">BB02</strain>
    </source>
</reference>
<dbReference type="OrthoDB" id="6134681at2759"/>
<organism evidence="8 9">
    <name type="scientific">Biomphalaria glabrata</name>
    <name type="common">Bloodfluke planorb</name>
    <name type="synonym">Freshwater snail</name>
    <dbReference type="NCBI Taxonomy" id="6526"/>
    <lineage>
        <taxon>Eukaryota</taxon>
        <taxon>Metazoa</taxon>
        <taxon>Spiralia</taxon>
        <taxon>Lophotrochozoa</taxon>
        <taxon>Mollusca</taxon>
        <taxon>Gastropoda</taxon>
        <taxon>Heterobranchia</taxon>
        <taxon>Euthyneura</taxon>
        <taxon>Panpulmonata</taxon>
        <taxon>Hygrophila</taxon>
        <taxon>Lymnaeoidea</taxon>
        <taxon>Planorbidae</taxon>
        <taxon>Biomphalaria</taxon>
    </lineage>
</organism>
<dbReference type="CDD" id="cd09275">
    <property type="entry name" value="RNase_HI_RT_DIRS1"/>
    <property type="match status" value="1"/>
</dbReference>
<dbReference type="InterPro" id="IPR012337">
    <property type="entry name" value="RNaseH-like_sf"/>
</dbReference>
<gene>
    <name evidence="8" type="primary">106066163</name>
</gene>
<evidence type="ECO:0000256" key="6">
    <source>
        <dbReference type="ARBA" id="ARBA00022918"/>
    </source>
</evidence>
<name>A0A2C9M4K1_BIOGL</name>
<dbReference type="EnsemblMetazoa" id="BGLB038428-RD">
    <property type="protein sequence ID" value="BGLB038428-PD"/>
    <property type="gene ID" value="BGLB038428"/>
</dbReference>
<dbReference type="SUPFAM" id="SSF53098">
    <property type="entry name" value="Ribonuclease H-like"/>
    <property type="match status" value="1"/>
</dbReference>
<dbReference type="EnsemblMetazoa" id="BGLB038428-RA">
    <property type="protein sequence ID" value="BGLB038428-PA"/>
    <property type="gene ID" value="BGLB038428"/>
</dbReference>
<dbReference type="GO" id="GO:0016787">
    <property type="term" value="F:hydrolase activity"/>
    <property type="evidence" value="ECO:0007669"/>
    <property type="project" value="UniProtKB-KW"/>
</dbReference>
<dbReference type="VEuPathDB" id="VectorBase:BGLAX_031252"/>
<reference evidence="8" key="3">
    <citation type="submission" date="2020-05" db="UniProtKB">
        <authorList>
            <consortium name="EnsemblMetazoa"/>
        </authorList>
    </citation>
    <scope>IDENTIFICATION</scope>
    <source>
        <strain evidence="8">BB02</strain>
    </source>
</reference>
<dbReference type="GO" id="GO:0004519">
    <property type="term" value="F:endonuclease activity"/>
    <property type="evidence" value="ECO:0007669"/>
    <property type="project" value="UniProtKB-KW"/>
</dbReference>
<reference evidence="8" key="1">
    <citation type="journal article" date="2004" name="J. Parasitol.">
        <title>The mitochondrial genome of Biomphalaria glabrata (Gastropoda: Basommatophora), intermediate host of Schistosoma mansoni.</title>
        <authorList>
            <person name="DeJong R.J."/>
            <person name="Emery A.M."/>
            <person name="Adema C.M."/>
        </authorList>
    </citation>
    <scope>NUCLEOTIDE SEQUENCE</scope>
    <source>
        <strain evidence="8">BB02</strain>
    </source>
</reference>
<dbReference type="VEuPathDB" id="VectorBase:BGLB038428"/>
<dbReference type="Proteomes" id="UP000076420">
    <property type="component" value="Unassembled WGS sequence"/>
</dbReference>
<dbReference type="InterPro" id="IPR052055">
    <property type="entry name" value="Hepadnavirus_pol/RT"/>
</dbReference>
<keyword evidence="5" id="KW-0378">Hydrolase</keyword>
<evidence type="ECO:0000256" key="1">
    <source>
        <dbReference type="ARBA" id="ARBA00022679"/>
    </source>
</evidence>
<proteinExistence type="predicted"/>
<dbReference type="GO" id="GO:0003676">
    <property type="term" value="F:nucleic acid binding"/>
    <property type="evidence" value="ECO:0007669"/>
    <property type="project" value="InterPro"/>
</dbReference>
<feature type="domain" description="Reverse transcriptase RNase H-like" evidence="7">
    <location>
        <begin position="487"/>
        <end position="578"/>
    </location>
</feature>
<dbReference type="Gene3D" id="3.30.420.10">
    <property type="entry name" value="Ribonuclease H-like superfamily/Ribonuclease H"/>
    <property type="match status" value="1"/>
</dbReference>
<evidence type="ECO:0000256" key="5">
    <source>
        <dbReference type="ARBA" id="ARBA00022801"/>
    </source>
</evidence>
<dbReference type="EnsemblMetazoa" id="BGLB038428-RC">
    <property type="protein sequence ID" value="BGLB038428-PC"/>
    <property type="gene ID" value="BGLB038428"/>
</dbReference>
<keyword evidence="3" id="KW-0540">Nuclease</keyword>
<dbReference type="PANTHER" id="PTHR33050:SF7">
    <property type="entry name" value="RIBONUCLEASE H"/>
    <property type="match status" value="1"/>
</dbReference>